<dbReference type="AlphaFoldDB" id="A0AAD6TA84"/>
<accession>A0AAD6TA84</accession>
<keyword evidence="3" id="KW-1185">Reference proteome</keyword>
<evidence type="ECO:0000256" key="1">
    <source>
        <dbReference type="SAM" id="MobiDB-lite"/>
    </source>
</evidence>
<proteinExistence type="predicted"/>
<organism evidence="2 3">
    <name type="scientific">Mycena alexandri</name>
    <dbReference type="NCBI Taxonomy" id="1745969"/>
    <lineage>
        <taxon>Eukaryota</taxon>
        <taxon>Fungi</taxon>
        <taxon>Dikarya</taxon>
        <taxon>Basidiomycota</taxon>
        <taxon>Agaricomycotina</taxon>
        <taxon>Agaricomycetes</taxon>
        <taxon>Agaricomycetidae</taxon>
        <taxon>Agaricales</taxon>
        <taxon>Marasmiineae</taxon>
        <taxon>Mycenaceae</taxon>
        <taxon>Mycena</taxon>
    </lineage>
</organism>
<evidence type="ECO:0000313" key="3">
    <source>
        <dbReference type="Proteomes" id="UP001218188"/>
    </source>
</evidence>
<feature type="compositionally biased region" description="Basic and acidic residues" evidence="1">
    <location>
        <begin position="271"/>
        <end position="300"/>
    </location>
</feature>
<comment type="caution">
    <text evidence="2">The sequence shown here is derived from an EMBL/GenBank/DDBJ whole genome shotgun (WGS) entry which is preliminary data.</text>
</comment>
<sequence>MSTALPLPMDSDAIAAQLVHLLVKRELFWRQKQRNAAGVMENQQLWSDICVLNAQIQRRRAQREAQLIAVRLAHVSLAREHLQRQLHRASSQAERAKCTRILHAHDAELHKLRLNCSASVAALTPVAEAALVVYALDGPRAEGVAKAFRVSLTAIKHLLFSRSHQPHHRKLMEAWTENRYWALASLSSLGYVYQEGHDGAPCANPTMETMTMKMSTRFGETEIVCRGFDQRCFDEEERQVRRRATYHKYRKAHLDDRREKTRLRMAALRARESHLQKQEREARHREAQRKYREKYREQIAHRARRAAVRKNKAAGKAMKLRPKARQYWSDPELMTDDEEEEEDD</sequence>
<name>A0AAD6TA84_9AGAR</name>
<evidence type="ECO:0000313" key="2">
    <source>
        <dbReference type="EMBL" id="KAJ7042313.1"/>
    </source>
</evidence>
<feature type="region of interest" description="Disordered" evidence="1">
    <location>
        <begin position="271"/>
        <end position="344"/>
    </location>
</feature>
<protein>
    <submittedName>
        <fullName evidence="2">Uncharacterized protein</fullName>
    </submittedName>
</protein>
<feature type="compositionally biased region" description="Basic residues" evidence="1">
    <location>
        <begin position="301"/>
        <end position="324"/>
    </location>
</feature>
<reference evidence="2" key="1">
    <citation type="submission" date="2023-03" db="EMBL/GenBank/DDBJ databases">
        <title>Massive genome expansion in bonnet fungi (Mycena s.s.) driven by repeated elements and novel gene families across ecological guilds.</title>
        <authorList>
            <consortium name="Lawrence Berkeley National Laboratory"/>
            <person name="Harder C.B."/>
            <person name="Miyauchi S."/>
            <person name="Viragh M."/>
            <person name="Kuo A."/>
            <person name="Thoen E."/>
            <person name="Andreopoulos B."/>
            <person name="Lu D."/>
            <person name="Skrede I."/>
            <person name="Drula E."/>
            <person name="Henrissat B."/>
            <person name="Morin E."/>
            <person name="Kohler A."/>
            <person name="Barry K."/>
            <person name="LaButti K."/>
            <person name="Morin E."/>
            <person name="Salamov A."/>
            <person name="Lipzen A."/>
            <person name="Mereny Z."/>
            <person name="Hegedus B."/>
            <person name="Baldrian P."/>
            <person name="Stursova M."/>
            <person name="Weitz H."/>
            <person name="Taylor A."/>
            <person name="Grigoriev I.V."/>
            <person name="Nagy L.G."/>
            <person name="Martin F."/>
            <person name="Kauserud H."/>
        </authorList>
    </citation>
    <scope>NUCLEOTIDE SEQUENCE</scope>
    <source>
        <strain evidence="2">CBHHK200</strain>
    </source>
</reference>
<dbReference type="Proteomes" id="UP001218188">
    <property type="component" value="Unassembled WGS sequence"/>
</dbReference>
<dbReference type="EMBL" id="JARJCM010000013">
    <property type="protein sequence ID" value="KAJ7042313.1"/>
    <property type="molecule type" value="Genomic_DNA"/>
</dbReference>
<feature type="compositionally biased region" description="Acidic residues" evidence="1">
    <location>
        <begin position="333"/>
        <end position="344"/>
    </location>
</feature>
<gene>
    <name evidence="2" type="ORF">C8F04DRAFT_1252285</name>
</gene>